<protein>
    <recommendedName>
        <fullName evidence="1">DUF4440 domain-containing protein</fullName>
    </recommendedName>
</protein>
<reference evidence="2 3" key="1">
    <citation type="submission" date="2016-10" db="EMBL/GenBank/DDBJ databases">
        <authorList>
            <person name="Varghese N."/>
            <person name="Submissions S."/>
        </authorList>
    </citation>
    <scope>NUCLEOTIDE SEQUENCE [LARGE SCALE GENOMIC DNA]</scope>
    <source>
        <strain evidence="2 3">BS2771</strain>
    </source>
</reference>
<dbReference type="SUPFAM" id="SSF54427">
    <property type="entry name" value="NTF2-like"/>
    <property type="match status" value="1"/>
</dbReference>
<evidence type="ECO:0000313" key="2">
    <source>
        <dbReference type="EMBL" id="SDU95209.1"/>
    </source>
</evidence>
<organism evidence="2 3">
    <name type="scientific">Pseudomonas brenneri</name>
    <dbReference type="NCBI Taxonomy" id="129817"/>
    <lineage>
        <taxon>Bacteria</taxon>
        <taxon>Pseudomonadati</taxon>
        <taxon>Pseudomonadota</taxon>
        <taxon>Gammaproteobacteria</taxon>
        <taxon>Pseudomonadales</taxon>
        <taxon>Pseudomonadaceae</taxon>
        <taxon>Pseudomonas</taxon>
    </lineage>
</organism>
<evidence type="ECO:0000259" key="1">
    <source>
        <dbReference type="Pfam" id="PF14534"/>
    </source>
</evidence>
<keyword evidence="3" id="KW-1185">Reference proteome</keyword>
<evidence type="ECO:0000313" key="3">
    <source>
        <dbReference type="Proteomes" id="UP000199620"/>
    </source>
</evidence>
<dbReference type="Pfam" id="PF14534">
    <property type="entry name" value="DUF4440"/>
    <property type="match status" value="1"/>
</dbReference>
<dbReference type="Proteomes" id="UP000199620">
    <property type="component" value="Chromosome I"/>
</dbReference>
<dbReference type="EMBL" id="LT629800">
    <property type="protein sequence ID" value="SDU95209.1"/>
    <property type="molecule type" value="Genomic_DNA"/>
</dbReference>
<sequence length="137" mass="16056">MFEINLECQAMLEQRVEQQIQTLELRRRQAMVEGDMDFLESLYTRDLTYSHSDGKSDSKSSYLQGMREGVWRYRGFTSRDEQMRRAGDCVVVTGLIDMDVVIRGEPMLLNSRYISVWKAGNNGWQMIAWQSTRYTHA</sequence>
<gene>
    <name evidence="2" type="ORF">SAMN04490181_2057</name>
</gene>
<dbReference type="InterPro" id="IPR032710">
    <property type="entry name" value="NTF2-like_dom_sf"/>
</dbReference>
<proteinExistence type="predicted"/>
<dbReference type="InterPro" id="IPR027843">
    <property type="entry name" value="DUF4440"/>
</dbReference>
<name>A0ABY0WBJ6_9PSED</name>
<dbReference type="Gene3D" id="3.10.450.50">
    <property type="match status" value="1"/>
</dbReference>
<feature type="domain" description="DUF4440" evidence="1">
    <location>
        <begin position="20"/>
        <end position="126"/>
    </location>
</feature>
<accession>A0ABY0WBJ6</accession>